<feature type="compositionally biased region" description="Basic and acidic residues" evidence="1">
    <location>
        <begin position="28"/>
        <end position="39"/>
    </location>
</feature>
<keyword evidence="2" id="KW-0732">Signal</keyword>
<protein>
    <submittedName>
        <fullName evidence="3">Uncharacterized protein</fullName>
    </submittedName>
</protein>
<dbReference type="Proteomes" id="UP000663088">
    <property type="component" value="Chromosome"/>
</dbReference>
<keyword evidence="4" id="KW-1185">Reference proteome</keyword>
<feature type="signal peptide" evidence="2">
    <location>
        <begin position="1"/>
        <end position="25"/>
    </location>
</feature>
<organism evidence="3 4">
    <name type="scientific">Candidatus Methylacidiphilum infernorum</name>
    <dbReference type="NCBI Taxonomy" id="511746"/>
    <lineage>
        <taxon>Bacteria</taxon>
        <taxon>Pseudomonadati</taxon>
        <taxon>Verrucomicrobiota</taxon>
        <taxon>Methylacidiphilae</taxon>
        <taxon>Methylacidiphilales</taxon>
        <taxon>Methylacidiphilaceae</taxon>
        <taxon>Methylacidiphilum (ex Ratnadevi et al. 2023)</taxon>
    </lineage>
</organism>
<evidence type="ECO:0000256" key="2">
    <source>
        <dbReference type="SAM" id="SignalP"/>
    </source>
</evidence>
<dbReference type="RefSeq" id="WP_206847885.1">
    <property type="nucleotide sequence ID" value="NZ_CP065956.1"/>
</dbReference>
<accession>A0ABX7PXQ8</accession>
<feature type="chain" id="PRO_5047270502" evidence="2">
    <location>
        <begin position="26"/>
        <end position="65"/>
    </location>
</feature>
<evidence type="ECO:0000313" key="4">
    <source>
        <dbReference type="Proteomes" id="UP000663088"/>
    </source>
</evidence>
<feature type="compositionally biased region" description="Basic residues" evidence="1">
    <location>
        <begin position="40"/>
        <end position="49"/>
    </location>
</feature>
<evidence type="ECO:0000256" key="1">
    <source>
        <dbReference type="SAM" id="MobiDB-lite"/>
    </source>
</evidence>
<evidence type="ECO:0000313" key="3">
    <source>
        <dbReference type="EMBL" id="QSR87438.1"/>
    </source>
</evidence>
<name>A0ABX7PXQ8_9BACT</name>
<proteinExistence type="predicted"/>
<dbReference type="EMBL" id="CP065956">
    <property type="protein sequence ID" value="QSR87438.1"/>
    <property type="molecule type" value="Genomic_DNA"/>
</dbReference>
<feature type="region of interest" description="Disordered" evidence="1">
    <location>
        <begin position="28"/>
        <end position="65"/>
    </location>
</feature>
<reference evidence="3 4" key="1">
    <citation type="submission" date="2020-12" db="EMBL/GenBank/DDBJ databases">
        <authorList>
            <person name="Awala S.I."/>
            <person name="Gwak J.-H."/>
            <person name="Kim S.-J."/>
            <person name="Rhee S.-K."/>
        </authorList>
    </citation>
    <scope>NUCLEOTIDE SEQUENCE [LARGE SCALE GENOMIC DNA]</scope>
    <source>
        <strain evidence="3 4">IT5</strain>
    </source>
</reference>
<sequence length="65" mass="7379">MKTIAKLSVLIMSLGIAFGPLYSFAKPKAEQVQDETKPEKKSKKHHKKEKKEEKKEQSSSNLPSH</sequence>
<gene>
    <name evidence="3" type="ORF">EM20IM_03685</name>
</gene>